<accession>A0A2H0XBE5</accession>
<dbReference type="EMBL" id="PEYV01000050">
    <property type="protein sequence ID" value="PIS21418.1"/>
    <property type="molecule type" value="Genomic_DNA"/>
</dbReference>
<organism evidence="5 6">
    <name type="scientific">candidate division WWE3 bacterium CG08_land_8_20_14_0_20_41_15</name>
    <dbReference type="NCBI Taxonomy" id="1975086"/>
    <lineage>
        <taxon>Bacteria</taxon>
        <taxon>Katanobacteria</taxon>
    </lineage>
</organism>
<dbReference type="PANTHER" id="PTHR12919:SF20">
    <property type="entry name" value="SMALL RIBOSOMAL SUBUNIT PROTEIN BS16M"/>
    <property type="match status" value="1"/>
</dbReference>
<dbReference type="GO" id="GO:0006412">
    <property type="term" value="P:translation"/>
    <property type="evidence" value="ECO:0007669"/>
    <property type="project" value="InterPro"/>
</dbReference>
<dbReference type="Proteomes" id="UP000231098">
    <property type="component" value="Unassembled WGS sequence"/>
</dbReference>
<gene>
    <name evidence="5" type="primary">rpsP</name>
    <name evidence="5" type="ORF">COT51_02890</name>
</gene>
<feature type="region of interest" description="Disordered" evidence="4">
    <location>
        <begin position="85"/>
        <end position="116"/>
    </location>
</feature>
<evidence type="ECO:0000313" key="5">
    <source>
        <dbReference type="EMBL" id="PIS21418.1"/>
    </source>
</evidence>
<protein>
    <recommendedName>
        <fullName evidence="3">30S ribosomal protein S16</fullName>
    </recommendedName>
</protein>
<evidence type="ECO:0000256" key="3">
    <source>
        <dbReference type="ARBA" id="ARBA00035310"/>
    </source>
</evidence>
<dbReference type="PANTHER" id="PTHR12919">
    <property type="entry name" value="30S RIBOSOMAL PROTEIN S16"/>
    <property type="match status" value="1"/>
</dbReference>
<dbReference type="InterPro" id="IPR000307">
    <property type="entry name" value="Ribosomal_bS16"/>
</dbReference>
<dbReference type="Pfam" id="PF00886">
    <property type="entry name" value="Ribosomal_S16"/>
    <property type="match status" value="1"/>
</dbReference>
<proteinExistence type="predicted"/>
<dbReference type="InterPro" id="IPR023803">
    <property type="entry name" value="Ribosomal_bS16_dom_sf"/>
</dbReference>
<dbReference type="AlphaFoldDB" id="A0A2H0XBE5"/>
<evidence type="ECO:0000256" key="2">
    <source>
        <dbReference type="ARBA" id="ARBA00023274"/>
    </source>
</evidence>
<dbReference type="GO" id="GO:0003735">
    <property type="term" value="F:structural constituent of ribosome"/>
    <property type="evidence" value="ECO:0007669"/>
    <property type="project" value="InterPro"/>
</dbReference>
<feature type="compositionally biased region" description="Basic and acidic residues" evidence="4">
    <location>
        <begin position="85"/>
        <end position="104"/>
    </location>
</feature>
<keyword evidence="2" id="KW-0687">Ribonucleoprotein</keyword>
<evidence type="ECO:0000256" key="1">
    <source>
        <dbReference type="ARBA" id="ARBA00022980"/>
    </source>
</evidence>
<sequence>MVKIRLIRTGKRNNPTYRLAVLDHHAKAKGTDPVEIIGFFNPSLKKDFFKYDQERYNYWTKEGAQATKSIIDLINGKYKYEKYAPKKAGSKEEEPKQIIEETKPTEIAPTETTVSA</sequence>
<evidence type="ECO:0000313" key="6">
    <source>
        <dbReference type="Proteomes" id="UP000231098"/>
    </source>
</evidence>
<dbReference type="GO" id="GO:0015935">
    <property type="term" value="C:small ribosomal subunit"/>
    <property type="evidence" value="ECO:0007669"/>
    <property type="project" value="TreeGrafter"/>
</dbReference>
<reference evidence="6" key="1">
    <citation type="submission" date="2017-09" db="EMBL/GenBank/DDBJ databases">
        <title>Depth-based differentiation of microbial function through sediment-hosted aquifers and enrichment of novel symbionts in the deep terrestrial subsurface.</title>
        <authorList>
            <person name="Probst A.J."/>
            <person name="Ladd B."/>
            <person name="Jarett J.K."/>
            <person name="Geller-Mcgrath D.E."/>
            <person name="Sieber C.M.K."/>
            <person name="Emerson J.B."/>
            <person name="Anantharaman K."/>
            <person name="Thomas B.C."/>
            <person name="Malmstrom R."/>
            <person name="Stieglmeier M."/>
            <person name="Klingl A."/>
            <person name="Woyke T."/>
            <person name="Ryan C.M."/>
            <person name="Banfield J.F."/>
        </authorList>
    </citation>
    <scope>NUCLEOTIDE SEQUENCE [LARGE SCALE GENOMIC DNA]</scope>
</reference>
<name>A0A2H0XBE5_UNCKA</name>
<dbReference type="NCBIfam" id="TIGR00002">
    <property type="entry name" value="S16"/>
    <property type="match status" value="1"/>
</dbReference>
<comment type="caution">
    <text evidence="5">The sequence shown here is derived from an EMBL/GenBank/DDBJ whole genome shotgun (WGS) entry which is preliminary data.</text>
</comment>
<dbReference type="GO" id="GO:0005737">
    <property type="term" value="C:cytoplasm"/>
    <property type="evidence" value="ECO:0007669"/>
    <property type="project" value="UniProtKB-ARBA"/>
</dbReference>
<evidence type="ECO:0000256" key="4">
    <source>
        <dbReference type="SAM" id="MobiDB-lite"/>
    </source>
</evidence>
<keyword evidence="1 5" id="KW-0689">Ribosomal protein</keyword>
<dbReference type="Gene3D" id="3.30.1320.10">
    <property type="match status" value="1"/>
</dbReference>
<dbReference type="SUPFAM" id="SSF54565">
    <property type="entry name" value="Ribosomal protein S16"/>
    <property type="match status" value="1"/>
</dbReference>